<feature type="domain" description="Endonuclease/exonuclease/phosphatase" evidence="1">
    <location>
        <begin position="89"/>
        <end position="151"/>
    </location>
</feature>
<evidence type="ECO:0000313" key="2">
    <source>
        <dbReference type="EMBL" id="RMZ93677.1"/>
    </source>
</evidence>
<keyword evidence="3" id="KW-1185">Reference proteome</keyword>
<keyword evidence="2" id="KW-0378">Hydrolase</keyword>
<comment type="caution">
    <text evidence="2">The sequence shown here is derived from an EMBL/GenBank/DDBJ whole genome shotgun (WGS) entry which is preliminary data.</text>
</comment>
<dbReference type="InterPro" id="IPR036691">
    <property type="entry name" value="Endo/exonu/phosph_ase_sf"/>
</dbReference>
<gene>
    <name evidence="2" type="ORF">BpHYR1_038146</name>
</gene>
<evidence type="ECO:0000259" key="1">
    <source>
        <dbReference type="Pfam" id="PF14529"/>
    </source>
</evidence>
<dbReference type="GO" id="GO:0004519">
    <property type="term" value="F:endonuclease activity"/>
    <property type="evidence" value="ECO:0007669"/>
    <property type="project" value="UniProtKB-KW"/>
</dbReference>
<dbReference type="SUPFAM" id="SSF56219">
    <property type="entry name" value="DNase I-like"/>
    <property type="match status" value="1"/>
</dbReference>
<sequence>MLHLNIQSIESETKIFQLTHLSNIYKIDIISLNETFLKPNKQLVIPGYNTFRSDRIDRRGGVAVIFVRSNIFAKDAVGLEITVGQNKQISVFSIYSSQSTKLNDKLLDHISSKYKDFVIIGDLNAKNKIWYCKNDISNGMILENYLSKLRILKTRKFQSKQIETLEPT</sequence>
<dbReference type="Proteomes" id="UP000276133">
    <property type="component" value="Unassembled WGS sequence"/>
</dbReference>
<protein>
    <submittedName>
        <fullName evidence="2">AP-like endonuclease reverse transcriptase</fullName>
    </submittedName>
</protein>
<dbReference type="GO" id="GO:0003964">
    <property type="term" value="F:RNA-directed DNA polymerase activity"/>
    <property type="evidence" value="ECO:0007669"/>
    <property type="project" value="UniProtKB-KW"/>
</dbReference>
<keyword evidence="2" id="KW-0540">Nuclease</keyword>
<dbReference type="Gene3D" id="3.60.10.10">
    <property type="entry name" value="Endonuclease/exonuclease/phosphatase"/>
    <property type="match status" value="1"/>
</dbReference>
<name>A0A3M7P4J6_BRAPC</name>
<keyword evidence="2" id="KW-0695">RNA-directed DNA polymerase</keyword>
<keyword evidence="2" id="KW-0808">Transferase</keyword>
<keyword evidence="2" id="KW-0548">Nucleotidyltransferase</keyword>
<dbReference type="OrthoDB" id="410155at2759"/>
<accession>A0A3M7P4J6</accession>
<evidence type="ECO:0000313" key="3">
    <source>
        <dbReference type="Proteomes" id="UP000276133"/>
    </source>
</evidence>
<dbReference type="AlphaFoldDB" id="A0A3M7P4J6"/>
<organism evidence="2 3">
    <name type="scientific">Brachionus plicatilis</name>
    <name type="common">Marine rotifer</name>
    <name type="synonym">Brachionus muelleri</name>
    <dbReference type="NCBI Taxonomy" id="10195"/>
    <lineage>
        <taxon>Eukaryota</taxon>
        <taxon>Metazoa</taxon>
        <taxon>Spiralia</taxon>
        <taxon>Gnathifera</taxon>
        <taxon>Rotifera</taxon>
        <taxon>Eurotatoria</taxon>
        <taxon>Monogononta</taxon>
        <taxon>Pseudotrocha</taxon>
        <taxon>Ploima</taxon>
        <taxon>Brachionidae</taxon>
        <taxon>Brachionus</taxon>
    </lineage>
</organism>
<reference evidence="2 3" key="1">
    <citation type="journal article" date="2018" name="Sci. Rep.">
        <title>Genomic signatures of local adaptation to the degree of environmental predictability in rotifers.</title>
        <authorList>
            <person name="Franch-Gras L."/>
            <person name="Hahn C."/>
            <person name="Garcia-Roger E.M."/>
            <person name="Carmona M.J."/>
            <person name="Serra M."/>
            <person name="Gomez A."/>
        </authorList>
    </citation>
    <scope>NUCLEOTIDE SEQUENCE [LARGE SCALE GENOMIC DNA]</scope>
    <source>
        <strain evidence="2">HYR1</strain>
    </source>
</reference>
<dbReference type="InterPro" id="IPR005135">
    <property type="entry name" value="Endo/exonuclease/phosphatase"/>
</dbReference>
<dbReference type="EMBL" id="REGN01013629">
    <property type="protein sequence ID" value="RMZ93677.1"/>
    <property type="molecule type" value="Genomic_DNA"/>
</dbReference>
<proteinExistence type="predicted"/>
<dbReference type="Pfam" id="PF14529">
    <property type="entry name" value="Exo_endo_phos_2"/>
    <property type="match status" value="1"/>
</dbReference>
<keyword evidence="2" id="KW-0255">Endonuclease</keyword>